<name>A0A6J4MCB8_9ACTN</name>
<evidence type="ECO:0000313" key="8">
    <source>
        <dbReference type="EMBL" id="CAA9356286.1"/>
    </source>
</evidence>
<protein>
    <submittedName>
        <fullName evidence="8">Mn-Zn_transporter_SitD</fullName>
    </submittedName>
</protein>
<dbReference type="EMBL" id="CADCUE010000253">
    <property type="protein sequence ID" value="CAA9356286.1"/>
    <property type="molecule type" value="Genomic_DNA"/>
</dbReference>
<sequence length="295" mass="30272">MTLWQTLLDPFGYEFFVKGLAAAVLAGALCGLIGVFVTLRGMSYIGHGLSHAIFGGYAAAPLIGVPILLGAGLWGLASALAINAVARSRRIGADAAIGVVTTASFALGVALLTRFGNQGPSFDALLFGSINGVSRSDLLLLTGALVFAVLVFTVGYRAFLFSSFDPEVADVSGVSVRRTEAMLMVVLSLSILATLQIIGVTLVAATLVIPAVVARMACDSFSRMLWISTSLGAAAGAVGMYLSFQLEIPSGTTIVLVNALAFLVVLVVTGGRALRRTAGLDDHAATPAPLVAAGR</sequence>
<dbReference type="GO" id="GO:0043190">
    <property type="term" value="C:ATP-binding cassette (ABC) transporter complex"/>
    <property type="evidence" value="ECO:0007669"/>
    <property type="project" value="InterPro"/>
</dbReference>
<evidence type="ECO:0000256" key="6">
    <source>
        <dbReference type="RuleBase" id="RU003943"/>
    </source>
</evidence>
<dbReference type="PANTHER" id="PTHR30477:SF0">
    <property type="entry name" value="METAL TRANSPORT SYSTEM MEMBRANE PROTEIN TM_0125-RELATED"/>
    <property type="match status" value="1"/>
</dbReference>
<comment type="similarity">
    <text evidence="2 6">Belongs to the ABC-3 integral membrane protein family.</text>
</comment>
<dbReference type="Gene3D" id="1.10.3470.10">
    <property type="entry name" value="ABC transporter involved in vitamin B12 uptake, BtuC"/>
    <property type="match status" value="1"/>
</dbReference>
<accession>A0A6J4MCB8</accession>
<feature type="transmembrane region" description="Helical" evidence="7">
    <location>
        <begin position="51"/>
        <end position="75"/>
    </location>
</feature>
<feature type="transmembrane region" description="Helical" evidence="7">
    <location>
        <begin position="225"/>
        <end position="244"/>
    </location>
</feature>
<keyword evidence="5 7" id="KW-0472">Membrane</keyword>
<evidence type="ECO:0000256" key="7">
    <source>
        <dbReference type="SAM" id="Phobius"/>
    </source>
</evidence>
<reference evidence="8" key="1">
    <citation type="submission" date="2020-02" db="EMBL/GenBank/DDBJ databases">
        <authorList>
            <person name="Meier V. D."/>
        </authorList>
    </citation>
    <scope>NUCLEOTIDE SEQUENCE</scope>
    <source>
        <strain evidence="8">AVDCRST_MAG16</strain>
    </source>
</reference>
<keyword evidence="6" id="KW-0813">Transport</keyword>
<feature type="transmembrane region" description="Helical" evidence="7">
    <location>
        <begin position="250"/>
        <end position="268"/>
    </location>
</feature>
<dbReference type="GO" id="GO:0010043">
    <property type="term" value="P:response to zinc ion"/>
    <property type="evidence" value="ECO:0007669"/>
    <property type="project" value="TreeGrafter"/>
</dbReference>
<gene>
    <name evidence="8" type="ORF">AVDCRST_MAG16-2682</name>
</gene>
<feature type="transmembrane region" description="Helical" evidence="7">
    <location>
        <begin position="138"/>
        <end position="161"/>
    </location>
</feature>
<feature type="transmembrane region" description="Helical" evidence="7">
    <location>
        <begin position="181"/>
        <end position="213"/>
    </location>
</feature>
<evidence type="ECO:0000256" key="4">
    <source>
        <dbReference type="ARBA" id="ARBA00022989"/>
    </source>
</evidence>
<dbReference type="Pfam" id="PF00950">
    <property type="entry name" value="ABC-3"/>
    <property type="match status" value="1"/>
</dbReference>
<dbReference type="GO" id="GO:0055085">
    <property type="term" value="P:transmembrane transport"/>
    <property type="evidence" value="ECO:0007669"/>
    <property type="project" value="InterPro"/>
</dbReference>
<evidence type="ECO:0000256" key="2">
    <source>
        <dbReference type="ARBA" id="ARBA00008034"/>
    </source>
</evidence>
<feature type="transmembrane region" description="Helical" evidence="7">
    <location>
        <begin position="95"/>
        <end position="117"/>
    </location>
</feature>
<comment type="subcellular location">
    <subcellularLocation>
        <location evidence="6">Cell membrane</location>
        <topology evidence="6">Multi-pass membrane protein</topology>
    </subcellularLocation>
    <subcellularLocation>
        <location evidence="1">Membrane</location>
        <topology evidence="1">Multi-pass membrane protein</topology>
    </subcellularLocation>
</comment>
<proteinExistence type="inferred from homology"/>
<feature type="transmembrane region" description="Helical" evidence="7">
    <location>
        <begin position="20"/>
        <end position="39"/>
    </location>
</feature>
<dbReference type="AlphaFoldDB" id="A0A6J4MCB8"/>
<dbReference type="InterPro" id="IPR037294">
    <property type="entry name" value="ABC_BtuC-like"/>
</dbReference>
<dbReference type="InterPro" id="IPR001626">
    <property type="entry name" value="ABC_TroCD"/>
</dbReference>
<evidence type="ECO:0000256" key="1">
    <source>
        <dbReference type="ARBA" id="ARBA00004141"/>
    </source>
</evidence>
<evidence type="ECO:0000256" key="5">
    <source>
        <dbReference type="ARBA" id="ARBA00023136"/>
    </source>
</evidence>
<keyword evidence="4 7" id="KW-1133">Transmembrane helix</keyword>
<dbReference type="SUPFAM" id="SSF81345">
    <property type="entry name" value="ABC transporter involved in vitamin B12 uptake, BtuC"/>
    <property type="match status" value="1"/>
</dbReference>
<dbReference type="PANTHER" id="PTHR30477">
    <property type="entry name" value="ABC-TRANSPORTER METAL-BINDING PROTEIN"/>
    <property type="match status" value="1"/>
</dbReference>
<organism evidence="8">
    <name type="scientific">uncultured Frankineae bacterium</name>
    <dbReference type="NCBI Taxonomy" id="437475"/>
    <lineage>
        <taxon>Bacteria</taxon>
        <taxon>Bacillati</taxon>
        <taxon>Actinomycetota</taxon>
        <taxon>Actinomycetes</taxon>
        <taxon>Frankiales</taxon>
        <taxon>environmental samples</taxon>
    </lineage>
</organism>
<keyword evidence="3 6" id="KW-0812">Transmembrane</keyword>
<evidence type="ECO:0000256" key="3">
    <source>
        <dbReference type="ARBA" id="ARBA00022692"/>
    </source>
</evidence>